<reference evidence="3 4" key="1">
    <citation type="submission" date="2024-02" db="EMBL/GenBank/DDBJ databases">
        <title>Chromosome-scale genome assembly of the rough periwinkle Littorina saxatilis.</title>
        <authorList>
            <person name="De Jode A."/>
            <person name="Faria R."/>
            <person name="Formenti G."/>
            <person name="Sims Y."/>
            <person name="Smith T.P."/>
            <person name="Tracey A."/>
            <person name="Wood J.M.D."/>
            <person name="Zagrodzka Z.B."/>
            <person name="Johannesson K."/>
            <person name="Butlin R.K."/>
            <person name="Leder E.H."/>
        </authorList>
    </citation>
    <scope>NUCLEOTIDE SEQUENCE [LARGE SCALE GENOMIC DNA]</scope>
    <source>
        <strain evidence="3">Snail1</strain>
        <tissue evidence="3">Muscle</tissue>
    </source>
</reference>
<feature type="compositionally biased region" description="Low complexity" evidence="1">
    <location>
        <begin position="141"/>
        <end position="157"/>
    </location>
</feature>
<dbReference type="Proteomes" id="UP001374579">
    <property type="component" value="Unassembled WGS sequence"/>
</dbReference>
<feature type="domain" description="PH" evidence="2">
    <location>
        <begin position="7"/>
        <end position="107"/>
    </location>
</feature>
<proteinExistence type="predicted"/>
<evidence type="ECO:0000313" key="3">
    <source>
        <dbReference type="EMBL" id="KAK7095706.1"/>
    </source>
</evidence>
<accession>A0AAN9AZ66</accession>
<dbReference type="SUPFAM" id="SSF50729">
    <property type="entry name" value="PH domain-like"/>
    <property type="match status" value="1"/>
</dbReference>
<keyword evidence="4" id="KW-1185">Reference proteome</keyword>
<dbReference type="InterPro" id="IPR001849">
    <property type="entry name" value="PH_domain"/>
</dbReference>
<evidence type="ECO:0000256" key="1">
    <source>
        <dbReference type="SAM" id="MobiDB-lite"/>
    </source>
</evidence>
<evidence type="ECO:0000259" key="2">
    <source>
        <dbReference type="PROSITE" id="PS50003"/>
    </source>
</evidence>
<organism evidence="3 4">
    <name type="scientific">Littorina saxatilis</name>
    <dbReference type="NCBI Taxonomy" id="31220"/>
    <lineage>
        <taxon>Eukaryota</taxon>
        <taxon>Metazoa</taxon>
        <taxon>Spiralia</taxon>
        <taxon>Lophotrochozoa</taxon>
        <taxon>Mollusca</taxon>
        <taxon>Gastropoda</taxon>
        <taxon>Caenogastropoda</taxon>
        <taxon>Littorinimorpha</taxon>
        <taxon>Littorinoidea</taxon>
        <taxon>Littorinidae</taxon>
        <taxon>Littorina</taxon>
    </lineage>
</organism>
<dbReference type="InterPro" id="IPR011993">
    <property type="entry name" value="PH-like_dom_sf"/>
</dbReference>
<gene>
    <name evidence="3" type="ORF">V1264_005080</name>
</gene>
<dbReference type="PROSITE" id="PS50003">
    <property type="entry name" value="PH_DOMAIN"/>
    <property type="match status" value="1"/>
</dbReference>
<comment type="caution">
    <text evidence="3">The sequence shown here is derived from an EMBL/GenBank/DDBJ whole genome shotgun (WGS) entry which is preliminary data.</text>
</comment>
<name>A0AAN9AZ66_9CAEN</name>
<protein>
    <recommendedName>
        <fullName evidence="2">PH domain-containing protein</fullName>
    </recommendedName>
</protein>
<dbReference type="EMBL" id="JBAMIC010000014">
    <property type="protein sequence ID" value="KAK7095706.1"/>
    <property type="molecule type" value="Genomic_DNA"/>
</dbReference>
<feature type="region of interest" description="Disordered" evidence="1">
    <location>
        <begin position="120"/>
        <end position="180"/>
    </location>
</feature>
<dbReference type="Gene3D" id="2.30.29.30">
    <property type="entry name" value="Pleckstrin-homology domain (PH domain)/Phosphotyrosine-binding domain (PTB)"/>
    <property type="match status" value="1"/>
</dbReference>
<dbReference type="AlphaFoldDB" id="A0AAN9AZ66"/>
<evidence type="ECO:0000313" key="4">
    <source>
        <dbReference type="Proteomes" id="UP001374579"/>
    </source>
</evidence>
<sequence>MNISATVVIKEGVMDVLDPQVPSQIWKRQYCVLVKTDILVLKLFNVTQTKLQRTVRLSHCRAALKRNEKGEAVCEISTRQGEVQCLMTWSAERVTYNWLSTLQTQLKGFGTEGPAVECAPPCRTSGSPGNEAVSPAPPLHLSLSVSTSPRPLLSSPLTGAQAGVATSTSHSTGPHPESER</sequence>